<keyword evidence="3" id="KW-1185">Reference proteome</keyword>
<gene>
    <name evidence="2" type="ORF">L3X39_01045</name>
</gene>
<dbReference type="InterPro" id="IPR029063">
    <property type="entry name" value="SAM-dependent_MTases_sf"/>
</dbReference>
<dbReference type="InterPro" id="IPR025714">
    <property type="entry name" value="Methyltranfer_dom"/>
</dbReference>
<comment type="caution">
    <text evidence="2">The sequence shown here is derived from an EMBL/GenBank/DDBJ whole genome shotgun (WGS) entry which is preliminary data.</text>
</comment>
<accession>A0ABS9IFA1</accession>
<dbReference type="EMBL" id="JAKKDV010000001">
    <property type="protein sequence ID" value="MCF7559206.1"/>
    <property type="molecule type" value="Genomic_DNA"/>
</dbReference>
<dbReference type="Pfam" id="PF13847">
    <property type="entry name" value="Methyltransf_31"/>
    <property type="match status" value="1"/>
</dbReference>
<evidence type="ECO:0000313" key="3">
    <source>
        <dbReference type="Proteomes" id="UP001200022"/>
    </source>
</evidence>
<dbReference type="SUPFAM" id="SSF53335">
    <property type="entry name" value="S-adenosyl-L-methionine-dependent methyltransferases"/>
    <property type="match status" value="1"/>
</dbReference>
<dbReference type="RefSeq" id="WP_237229516.1">
    <property type="nucleotide sequence ID" value="NZ_JAKKDV010000001.1"/>
</dbReference>
<evidence type="ECO:0000259" key="1">
    <source>
        <dbReference type="Pfam" id="PF13847"/>
    </source>
</evidence>
<dbReference type="GO" id="GO:0032259">
    <property type="term" value="P:methylation"/>
    <property type="evidence" value="ECO:0007669"/>
    <property type="project" value="UniProtKB-KW"/>
</dbReference>
<dbReference type="Gene3D" id="3.40.50.150">
    <property type="entry name" value="Vaccinia Virus protein VP39"/>
    <property type="match status" value="1"/>
</dbReference>
<reference evidence="2 3" key="1">
    <citation type="submission" date="2022-01" db="EMBL/GenBank/DDBJ databases">
        <title>Draft genome sequence of Sabulilitoribacter multivorans KCTC 32326.</title>
        <authorList>
            <person name="Oh J.-S."/>
        </authorList>
    </citation>
    <scope>NUCLEOTIDE SEQUENCE [LARGE SCALE GENOMIC DNA]</scope>
    <source>
        <strain evidence="2 3">M-M16</strain>
    </source>
</reference>
<dbReference type="Proteomes" id="UP001200022">
    <property type="component" value="Unassembled WGS sequence"/>
</dbReference>
<proteinExistence type="predicted"/>
<feature type="domain" description="Methyltransferase" evidence="1">
    <location>
        <begin position="61"/>
        <end position="157"/>
    </location>
</feature>
<dbReference type="GO" id="GO:0008168">
    <property type="term" value="F:methyltransferase activity"/>
    <property type="evidence" value="ECO:0007669"/>
    <property type="project" value="UniProtKB-KW"/>
</dbReference>
<name>A0ABS9IFA1_9FLAO</name>
<organism evidence="2 3">
    <name type="scientific">Flaviramulus multivorans</name>
    <dbReference type="NCBI Taxonomy" id="1304750"/>
    <lineage>
        <taxon>Bacteria</taxon>
        <taxon>Pseudomonadati</taxon>
        <taxon>Bacteroidota</taxon>
        <taxon>Flavobacteriia</taxon>
        <taxon>Flavobacteriales</taxon>
        <taxon>Flavobacteriaceae</taxon>
        <taxon>Flaviramulus</taxon>
    </lineage>
</organism>
<keyword evidence="2" id="KW-0489">Methyltransferase</keyword>
<protein>
    <submittedName>
        <fullName evidence="2">Class I SAM-dependent methyltransferase</fullName>
    </submittedName>
</protein>
<evidence type="ECO:0000313" key="2">
    <source>
        <dbReference type="EMBL" id="MCF7559206.1"/>
    </source>
</evidence>
<keyword evidence="2" id="KW-0808">Transferase</keyword>
<sequence length="219" mass="25068">MIEKIKKPWPTKNAMTQVYKKKLWGGNAYDFYSGYGSHDSNITTPYIEVVRDFLTAFKEPLVVCDLGCGDFNIGKNLVHYTKKYIAIDIVESLITRNKKMFVAENLEFFCLDIVKDELPPADCIILRQVLQHVSNAEILNVVDKLYNFKYIILTEHIPLGTFAPNKDIISGQGIRLKQNSGVNILEPPFNLKVIDKTVLNEHILKNNKGRIVTTLYKLF</sequence>